<evidence type="ECO:0000313" key="2">
    <source>
        <dbReference type="Proteomes" id="UP000011021"/>
    </source>
</evidence>
<organism evidence="1 2">
    <name type="scientific">Lautropia mirabilis ATCC 51599</name>
    <dbReference type="NCBI Taxonomy" id="887898"/>
    <lineage>
        <taxon>Bacteria</taxon>
        <taxon>Pseudomonadati</taxon>
        <taxon>Pseudomonadota</taxon>
        <taxon>Betaproteobacteria</taxon>
        <taxon>Burkholderiales</taxon>
        <taxon>Burkholderiaceae</taxon>
        <taxon>Lautropia</taxon>
    </lineage>
</organism>
<name>E7RV52_9BURK</name>
<comment type="caution">
    <text evidence="1">The sequence shown here is derived from an EMBL/GenBank/DDBJ whole genome shotgun (WGS) entry which is preliminary data.</text>
</comment>
<dbReference type="AlphaFoldDB" id="E7RV52"/>
<dbReference type="HOGENOM" id="CLU_354440_0_0_4"/>
<evidence type="ECO:0000313" key="1">
    <source>
        <dbReference type="EMBL" id="EFV95656.1"/>
    </source>
</evidence>
<keyword evidence="2" id="KW-1185">Reference proteome</keyword>
<sequence length="792" mass="87757">MASLPAIHICLISPAGYVHADALLDPAQYFAWQFRRLGLRVSLARNLLRHDAVNFVFGAHCGFDPRLLQTHSCIIVNLEQIGQGGAVLGSSYLQLLKSAVVVDYNADNPPAYTAHPDDVPIISFGHATWLKPDAHQALPLEERPLDLLFIGSTNERRLKAIQRIQATGRKVSLQACPVYGSARNSLILQAKALLNLHFYETARFEQVRAFQSLSLATPVVSERHINTSASPVFDACVTWFEDAQLEALFEQEFDTPLFHDVARQQLALFETVDPIEEYADLAAFAGGVWQAHQDMLPRHGSDLYVGPRMPLPWVPPVTHAAMIPGIPLAEDHGPAKACRTASDSCRHDVNDAAHPAPLFQMLPDVCDQVDQLLDEEQPELALLSMVHGITSHFYQPGIAEHALYYPALDRRVLQLADRLQRDMAETGAAQDAAYPAPVQAADAPTLLVASEVYEVGGHTRVLEELAANQPNPILLLTNLWGNFDDPTSKKREWLRQRFPNAEIIVQTGKLWDKARQLATLCSQRQPARIWYLQHHQDPVAFVGTLHAGSARKMLVHHGDHNPSLGCTLPGIRHVDVTESLQKTCSAHLHQQADWLPLYVKDLGRRPFLAPSRKTPFSVVTAGRAAKFSMQGPVALPNIVSSVLRAIEGRFHHIGPLDDGSRKQIRKHLINQDIDPARFVTHGEVPSLWQALKQLDAHAYLGSAPVSGGRGAIEAQGCGYPVLPFSGFEPGSLLADFSSYADMALAWHDLPTLVERLKVLPSRLQDASDRARTFYETHFSQQVFRDTLERIAR</sequence>
<dbReference type="STRING" id="887898.HMPREF0551_0564"/>
<proteinExistence type="predicted"/>
<dbReference type="Proteomes" id="UP000011021">
    <property type="component" value="Unassembled WGS sequence"/>
</dbReference>
<protein>
    <submittedName>
        <fullName evidence="1">Uncharacterized protein</fullName>
    </submittedName>
</protein>
<reference evidence="1 2" key="1">
    <citation type="submission" date="2010-12" db="EMBL/GenBank/DDBJ databases">
        <authorList>
            <person name="Muzny D."/>
            <person name="Qin X."/>
            <person name="Deng J."/>
            <person name="Jiang H."/>
            <person name="Liu Y."/>
            <person name="Qu J."/>
            <person name="Song X.-Z."/>
            <person name="Zhang L."/>
            <person name="Thornton R."/>
            <person name="Coyle M."/>
            <person name="Francisco L."/>
            <person name="Jackson L."/>
            <person name="Javaid M."/>
            <person name="Korchina V."/>
            <person name="Kovar C."/>
            <person name="Mata R."/>
            <person name="Mathew T."/>
            <person name="Ngo R."/>
            <person name="Nguyen L."/>
            <person name="Nguyen N."/>
            <person name="Okwuonu G."/>
            <person name="Ongeri F."/>
            <person name="Pham C."/>
            <person name="Simmons D."/>
            <person name="Wilczek-Boney K."/>
            <person name="Hale W."/>
            <person name="Jakkamsetti A."/>
            <person name="Pham P."/>
            <person name="Ruth R."/>
            <person name="San Lucas F."/>
            <person name="Warren J."/>
            <person name="Zhang J."/>
            <person name="Zhao Z."/>
            <person name="Zhou C."/>
            <person name="Zhu D."/>
            <person name="Lee S."/>
            <person name="Bess C."/>
            <person name="Blankenburg K."/>
            <person name="Forbes L."/>
            <person name="Fu Q."/>
            <person name="Gubbala S."/>
            <person name="Hirani K."/>
            <person name="Jayaseelan J.C."/>
            <person name="Lara F."/>
            <person name="Munidasa M."/>
            <person name="Palculict T."/>
            <person name="Patil S."/>
            <person name="Pu L.-L."/>
            <person name="Saada N."/>
            <person name="Tang L."/>
            <person name="Weissenberger G."/>
            <person name="Zhu Y."/>
            <person name="Hemphill L."/>
            <person name="Shang Y."/>
            <person name="Youmans B."/>
            <person name="Ayvaz T."/>
            <person name="Ross M."/>
            <person name="Santibanez J."/>
            <person name="Aqrawi P."/>
            <person name="Gross S."/>
            <person name="Joshi V."/>
            <person name="Fowler G."/>
            <person name="Nazareth L."/>
            <person name="Reid J."/>
            <person name="Worley K."/>
            <person name="Petrosino J."/>
            <person name="Highlander S."/>
            <person name="Gibbs R."/>
        </authorList>
    </citation>
    <scope>NUCLEOTIDE SEQUENCE [LARGE SCALE GENOMIC DNA]</scope>
    <source>
        <strain evidence="1 2">ATCC 51599</strain>
    </source>
</reference>
<dbReference type="EMBL" id="AEQP01000002">
    <property type="protein sequence ID" value="EFV95656.1"/>
    <property type="molecule type" value="Genomic_DNA"/>
</dbReference>
<gene>
    <name evidence="1" type="ORF">HMPREF0551_0564</name>
</gene>
<accession>E7RV52</accession>
<dbReference type="eggNOG" id="COG4627">
    <property type="taxonomic scope" value="Bacteria"/>
</dbReference>
<dbReference type="eggNOG" id="COG0438">
    <property type="taxonomic scope" value="Bacteria"/>
</dbReference>
<dbReference type="RefSeq" id="WP_005672603.1">
    <property type="nucleotide sequence ID" value="NZ_CP146288.1"/>
</dbReference>